<evidence type="ECO:0000313" key="2">
    <source>
        <dbReference type="Proteomes" id="UP000481153"/>
    </source>
</evidence>
<comment type="caution">
    <text evidence="1">The sequence shown here is derived from an EMBL/GenBank/DDBJ whole genome shotgun (WGS) entry which is preliminary data.</text>
</comment>
<dbReference type="EMBL" id="VJMJ01000170">
    <property type="protein sequence ID" value="KAF0728966.1"/>
    <property type="molecule type" value="Genomic_DNA"/>
</dbReference>
<dbReference type="AlphaFoldDB" id="A0A6G0WNL6"/>
<accession>A0A6G0WNL6</accession>
<evidence type="ECO:0000313" key="1">
    <source>
        <dbReference type="EMBL" id="KAF0728966.1"/>
    </source>
</evidence>
<gene>
    <name evidence="1" type="ORF">Ae201684_013267</name>
</gene>
<keyword evidence="2" id="KW-1185">Reference proteome</keyword>
<name>A0A6G0WNL6_9STRA</name>
<reference evidence="1 2" key="1">
    <citation type="submission" date="2019-07" db="EMBL/GenBank/DDBJ databases">
        <title>Genomics analysis of Aphanomyces spp. identifies a new class of oomycete effector associated with host adaptation.</title>
        <authorList>
            <person name="Gaulin E."/>
        </authorList>
    </citation>
    <scope>NUCLEOTIDE SEQUENCE [LARGE SCALE GENOMIC DNA]</scope>
    <source>
        <strain evidence="1 2">ATCC 201684</strain>
    </source>
</reference>
<proteinExistence type="predicted"/>
<dbReference type="VEuPathDB" id="FungiDB:AeMF1_004746"/>
<sequence length="667" mass="75397">MSLLHNGHVQPLNPLGVHEGHGESLLQEPSLSHIMAAKKAWSFPKSDKDNKMTTLEIVESISGLLYLVFTLVLSSYYLQVLSPSMTNDLWWSGFNASGIQSYLIDVYNTQLNLNGNQTLSLDLTDNKYALGKDYTQFYTPIEISPVYPRMIFSIVAYDLAKSIVAIRQISGPDSIVTQFCWIDFNRTWEVAHTVTRQNRCKARYADNGAVYYEPFARLVDWNKWTESYGVAFNTTIGNALRKTRAGQDWLAQTPYSFVNVDAEVEFWRRHGITQYTFQYSNNFEWGELETISLQNAFGTTQAITIKSSAFANRVGSWTTVWMYYGVWNDLPYAAWQGYSIVLYDPDNQRFMPPCNYSNYVADPANYSCDPCDPALGLDSTNCYMNYEMFLNLPNTPIFELVHNYIGPFNSIDLYFVQAPPSLIQLYSDFQTLVTQLILSSDAFATAVAAIPSLTTDPVPPNWILSSFMYLGGDPTCPTRQPTSFVQTSFAFDTSCTFEERTKFTLTPYNTLFALWATSQRNASSICGVCPSLVNSCITVFTHAFDAANILKDSYSTTSNSSIPTIQGAYHDISKLGVSTIQMAINSTDFSNHFLQQQILGSQYSSEWDVFGWLYAYEWAQSSREVVSFEGDSNIVPLISEKYEFVKYQAQSMEIPKNAVSLVRLCYC</sequence>
<dbReference type="Proteomes" id="UP000481153">
    <property type="component" value="Unassembled WGS sequence"/>
</dbReference>
<protein>
    <submittedName>
        <fullName evidence="1">Uncharacterized protein</fullName>
    </submittedName>
</protein>
<organism evidence="1 2">
    <name type="scientific">Aphanomyces euteiches</name>
    <dbReference type="NCBI Taxonomy" id="100861"/>
    <lineage>
        <taxon>Eukaryota</taxon>
        <taxon>Sar</taxon>
        <taxon>Stramenopiles</taxon>
        <taxon>Oomycota</taxon>
        <taxon>Saprolegniomycetes</taxon>
        <taxon>Saprolegniales</taxon>
        <taxon>Verrucalvaceae</taxon>
        <taxon>Aphanomyces</taxon>
    </lineage>
</organism>